<evidence type="ECO:0000313" key="3">
    <source>
        <dbReference type="Proteomes" id="UP001595828"/>
    </source>
</evidence>
<dbReference type="Pfam" id="PF01408">
    <property type="entry name" value="GFO_IDH_MocA"/>
    <property type="match status" value="1"/>
</dbReference>
<dbReference type="InterPro" id="IPR050463">
    <property type="entry name" value="Gfo/Idh/MocA_oxidrdct_glycsds"/>
</dbReference>
<reference evidence="3" key="1">
    <citation type="journal article" date="2019" name="Int. J. Syst. Evol. Microbiol.">
        <title>The Global Catalogue of Microorganisms (GCM) 10K type strain sequencing project: providing services to taxonomists for standard genome sequencing and annotation.</title>
        <authorList>
            <consortium name="The Broad Institute Genomics Platform"/>
            <consortium name="The Broad Institute Genome Sequencing Center for Infectious Disease"/>
            <person name="Wu L."/>
            <person name="Ma J."/>
        </authorList>
    </citation>
    <scope>NUCLEOTIDE SEQUENCE [LARGE SCALE GENOMIC DNA]</scope>
    <source>
        <strain evidence="3">CGMCC 1.12989</strain>
    </source>
</reference>
<dbReference type="Proteomes" id="UP001595828">
    <property type="component" value="Unassembled WGS sequence"/>
</dbReference>
<dbReference type="InterPro" id="IPR036291">
    <property type="entry name" value="NAD(P)-bd_dom_sf"/>
</dbReference>
<feature type="domain" description="Gfo/Idh/MocA-like oxidoreductase N-terminal" evidence="1">
    <location>
        <begin position="5"/>
        <end position="113"/>
    </location>
</feature>
<gene>
    <name evidence="2" type="ORF">ACFO0A_14815</name>
</gene>
<dbReference type="PANTHER" id="PTHR43818">
    <property type="entry name" value="BCDNA.GH03377"/>
    <property type="match status" value="1"/>
</dbReference>
<evidence type="ECO:0000259" key="1">
    <source>
        <dbReference type="Pfam" id="PF01408"/>
    </source>
</evidence>
<dbReference type="InterPro" id="IPR000683">
    <property type="entry name" value="Gfo/Idh/MocA-like_OxRdtase_N"/>
</dbReference>
<dbReference type="EMBL" id="JBHSDR010000008">
    <property type="protein sequence ID" value="MFC4296327.1"/>
    <property type="molecule type" value="Genomic_DNA"/>
</dbReference>
<comment type="caution">
    <text evidence="2">The sequence shown here is derived from an EMBL/GenBank/DDBJ whole genome shotgun (WGS) entry which is preliminary data.</text>
</comment>
<dbReference type="Gene3D" id="3.30.360.10">
    <property type="entry name" value="Dihydrodipicolinate Reductase, domain 2"/>
    <property type="match status" value="1"/>
</dbReference>
<protein>
    <submittedName>
        <fullName evidence="2">Gfo/Idh/MocA family protein</fullName>
    </submittedName>
</protein>
<proteinExistence type="predicted"/>
<evidence type="ECO:0000313" key="2">
    <source>
        <dbReference type="EMBL" id="MFC4296327.1"/>
    </source>
</evidence>
<dbReference type="RefSeq" id="WP_379539891.1">
    <property type="nucleotide sequence ID" value="NZ_JBHSDR010000008.1"/>
</dbReference>
<accession>A0ABV8RT67</accession>
<dbReference type="PANTHER" id="PTHR43818:SF7">
    <property type="entry name" value="DEHYDROGENASE"/>
    <property type="match status" value="1"/>
</dbReference>
<sequence length="307" mass="33250">MPIALGLVGVGKIARDQHLPAIARGEAFDLIAMASRDAAGLSDVRFTSLKQMLDATPILAAISLASPPVGRAELAREALLAGKHIMLEKPPCATLGEVRGLEDLAKEKSLTLFATWHSREAAGVEAARAWLADKHIQSGAIAWCEDVRVWHPGQDWIFAPGGLGVFDPGINALSILTAILPGNVSVLEAELETPENRQAPIRARVTMLHQGDARIAAEFDFLYKGDPHWSIDVVTAEGALRMDQGGARLCIDGKEVESGDSQEYDRLYVRFAQLIQSRRSDVDVRPLALVADALLVGTRRTVDAFYF</sequence>
<dbReference type="SUPFAM" id="SSF51735">
    <property type="entry name" value="NAD(P)-binding Rossmann-fold domains"/>
    <property type="match status" value="1"/>
</dbReference>
<dbReference type="Gene3D" id="3.40.50.720">
    <property type="entry name" value="NAD(P)-binding Rossmann-like Domain"/>
    <property type="match status" value="1"/>
</dbReference>
<name>A0ABV8RT67_9SPHN</name>
<organism evidence="2 3">
    <name type="scientific">Novosphingobium tardum</name>
    <dbReference type="NCBI Taxonomy" id="1538021"/>
    <lineage>
        <taxon>Bacteria</taxon>
        <taxon>Pseudomonadati</taxon>
        <taxon>Pseudomonadota</taxon>
        <taxon>Alphaproteobacteria</taxon>
        <taxon>Sphingomonadales</taxon>
        <taxon>Sphingomonadaceae</taxon>
        <taxon>Novosphingobium</taxon>
    </lineage>
</organism>
<keyword evidence="3" id="KW-1185">Reference proteome</keyword>